<dbReference type="Proteomes" id="UP000186216">
    <property type="component" value="Unassembled WGS sequence"/>
</dbReference>
<reference evidence="3 5" key="2">
    <citation type="submission" date="2021-01" db="EMBL/GenBank/DDBJ databases">
        <title>Biogeographic distribution of Paracoccus.</title>
        <authorList>
            <person name="Hollensteiner J."/>
            <person name="Leineberger J."/>
            <person name="Brinkhoff T."/>
            <person name="Daniel R."/>
        </authorList>
    </citation>
    <scope>NUCLEOTIDE SEQUENCE [LARGE SCALE GENOMIC DNA]</scope>
    <source>
        <strain evidence="3 5">DSM 18447</strain>
    </source>
</reference>
<dbReference type="InterPro" id="IPR051396">
    <property type="entry name" value="Bact_Antivir_Def_Nuclease"/>
</dbReference>
<keyword evidence="5" id="KW-1185">Reference proteome</keyword>
<sequence>MAKYLDALAVSHYRGIGASIQYVTHLSDINFFIGQNNSGKSIFLNLIHERIPFIPNGKGEKDELGSADLYRGGSEGSLSAAIGISTDECLSSVLSRLNDSGGSNHLLTDPLETIINNLSYKGYIWIEPVGGGLRGVKLWNDEVKKDAKTWLTFETWRQTFQLFTRSSGGSIEQHWVPNTIDRILSSLSISLPESMLIPAKRQLGPKGEDFEDLTGKGLIDHLAEIQNPDHHEREKNATFQRINKFVREVTGKSDAALEVPSNRRHLLVHMDGKVLPLTSLGTGIHEVVLIASFCTIYQNRIMCIEEPEIHLHPILQRKLIDYLEAETDNQYFITTHSAAFIDQPGAAIYHVKNDGEQTFVSNVVRPNDTRNLIDDLGYRASDILQSNAIVWVEGPSDRIYIRHWLSLVQPNLKEGIHYSIMFYGGSLIRHISADDEAVDEFIKLTKMNRNFAILIDSDKRSSRSRLKPAAQRLKTELSGKNALVWITNGREIENYINPDALHKVLRRLHSRTYESPISTEKFDHSYHFKQKGSSSDDVFTRVDKVRLAQSICCESNELEMFDLRKRVNELALLILRANGFSDTS</sequence>
<dbReference type="PANTHER" id="PTHR43581">
    <property type="entry name" value="ATP/GTP PHOSPHATASE"/>
    <property type="match status" value="1"/>
</dbReference>
<dbReference type="RefSeq" id="WP_084203203.1">
    <property type="nucleotide sequence ID" value="NZ_CP067140.1"/>
</dbReference>
<dbReference type="Proteomes" id="UP001215549">
    <property type="component" value="Chromosome"/>
</dbReference>
<accession>A0AA45W629</accession>
<organism evidence="2 4">
    <name type="scientific">Paracoccus saliphilus</name>
    <dbReference type="NCBI Taxonomy" id="405559"/>
    <lineage>
        <taxon>Bacteria</taxon>
        <taxon>Pseudomonadati</taxon>
        <taxon>Pseudomonadota</taxon>
        <taxon>Alphaproteobacteria</taxon>
        <taxon>Rhodobacterales</taxon>
        <taxon>Paracoccaceae</taxon>
        <taxon>Paracoccus</taxon>
    </lineage>
</organism>
<evidence type="ECO:0000313" key="5">
    <source>
        <dbReference type="Proteomes" id="UP001215549"/>
    </source>
</evidence>
<dbReference type="EMBL" id="FTOU01000011">
    <property type="protein sequence ID" value="SIS98622.1"/>
    <property type="molecule type" value="Genomic_DNA"/>
</dbReference>
<evidence type="ECO:0000313" key="2">
    <source>
        <dbReference type="EMBL" id="SIS98622.1"/>
    </source>
</evidence>
<feature type="domain" description="Endonuclease GajA/Old nuclease/RecF-like AAA" evidence="1">
    <location>
        <begin position="236"/>
        <end position="341"/>
    </location>
</feature>
<protein>
    <submittedName>
        <fullName evidence="2">AAA ATPase domain-containing protein</fullName>
    </submittedName>
    <submittedName>
        <fullName evidence="3">AAA family ATPase</fullName>
    </submittedName>
</protein>
<reference evidence="2 4" key="1">
    <citation type="submission" date="2017-01" db="EMBL/GenBank/DDBJ databases">
        <authorList>
            <person name="Varghese N."/>
            <person name="Submissions S."/>
        </authorList>
    </citation>
    <scope>NUCLEOTIDE SEQUENCE [LARGE SCALE GENOMIC DNA]</scope>
    <source>
        <strain evidence="2 4">DSM 18447</strain>
    </source>
</reference>
<evidence type="ECO:0000313" key="3">
    <source>
        <dbReference type="EMBL" id="WCR01624.1"/>
    </source>
</evidence>
<dbReference type="PANTHER" id="PTHR43581:SF4">
    <property type="entry name" value="ATP_GTP PHOSPHATASE"/>
    <property type="match status" value="1"/>
</dbReference>
<dbReference type="AlphaFoldDB" id="A0AA45W629"/>
<dbReference type="InterPro" id="IPR041685">
    <property type="entry name" value="AAA_GajA/Old/RecF-like"/>
</dbReference>
<proteinExistence type="predicted"/>
<evidence type="ECO:0000259" key="1">
    <source>
        <dbReference type="Pfam" id="PF13175"/>
    </source>
</evidence>
<dbReference type="SUPFAM" id="SSF52540">
    <property type="entry name" value="P-loop containing nucleoside triphosphate hydrolases"/>
    <property type="match status" value="1"/>
</dbReference>
<dbReference type="InterPro" id="IPR027417">
    <property type="entry name" value="P-loop_NTPase"/>
</dbReference>
<dbReference type="Gene3D" id="3.40.50.300">
    <property type="entry name" value="P-loop containing nucleotide triphosphate hydrolases"/>
    <property type="match status" value="1"/>
</dbReference>
<name>A0AA45W629_9RHOB</name>
<gene>
    <name evidence="3" type="ORF">JHX88_11835</name>
    <name evidence="2" type="ORF">SAMN05421772_11148</name>
</gene>
<dbReference type="EMBL" id="CP067140">
    <property type="protein sequence ID" value="WCR01624.1"/>
    <property type="molecule type" value="Genomic_DNA"/>
</dbReference>
<dbReference type="Pfam" id="PF13175">
    <property type="entry name" value="AAA_15"/>
    <property type="match status" value="1"/>
</dbReference>
<evidence type="ECO:0000313" key="4">
    <source>
        <dbReference type="Proteomes" id="UP000186216"/>
    </source>
</evidence>